<dbReference type="PROSITE" id="PS51898">
    <property type="entry name" value="TYR_RECOMBINASE"/>
    <property type="match status" value="1"/>
</dbReference>
<dbReference type="CDD" id="cd00801">
    <property type="entry name" value="INT_P4_C"/>
    <property type="match status" value="1"/>
</dbReference>
<keyword evidence="2" id="KW-0229">DNA integration</keyword>
<dbReference type="InterPro" id="IPR038488">
    <property type="entry name" value="Integrase_DNA-bd_sf"/>
</dbReference>
<dbReference type="RefSeq" id="WP_209350456.1">
    <property type="nucleotide sequence ID" value="NZ_JAGIYZ010000002.1"/>
</dbReference>
<name>A0ABS4ANZ3_9PROT</name>
<accession>A0ABS4ANZ3</accession>
<feature type="domain" description="Core-binding (CB)" evidence="7">
    <location>
        <begin position="119"/>
        <end position="207"/>
    </location>
</feature>
<evidence type="ECO:0000256" key="2">
    <source>
        <dbReference type="ARBA" id="ARBA00022908"/>
    </source>
</evidence>
<evidence type="ECO:0000259" key="7">
    <source>
        <dbReference type="PROSITE" id="PS51900"/>
    </source>
</evidence>
<dbReference type="PROSITE" id="PS51900">
    <property type="entry name" value="CB"/>
    <property type="match status" value="1"/>
</dbReference>
<dbReference type="Gene3D" id="1.10.150.130">
    <property type="match status" value="1"/>
</dbReference>
<dbReference type="Pfam" id="PF13356">
    <property type="entry name" value="Arm-DNA-bind_3"/>
    <property type="match status" value="1"/>
</dbReference>
<evidence type="ECO:0000256" key="4">
    <source>
        <dbReference type="ARBA" id="ARBA00023172"/>
    </source>
</evidence>
<evidence type="ECO:0000256" key="5">
    <source>
        <dbReference type="PROSITE-ProRule" id="PRU01248"/>
    </source>
</evidence>
<evidence type="ECO:0000313" key="9">
    <source>
        <dbReference type="Proteomes" id="UP000680815"/>
    </source>
</evidence>
<organism evidence="8 9">
    <name type="scientific">Roseomonas nitratireducens</name>
    <dbReference type="NCBI Taxonomy" id="2820810"/>
    <lineage>
        <taxon>Bacteria</taxon>
        <taxon>Pseudomonadati</taxon>
        <taxon>Pseudomonadota</taxon>
        <taxon>Alphaproteobacteria</taxon>
        <taxon>Acetobacterales</taxon>
        <taxon>Roseomonadaceae</taxon>
        <taxon>Roseomonas</taxon>
    </lineage>
</organism>
<evidence type="ECO:0000256" key="3">
    <source>
        <dbReference type="ARBA" id="ARBA00023125"/>
    </source>
</evidence>
<dbReference type="InterPro" id="IPR044068">
    <property type="entry name" value="CB"/>
</dbReference>
<dbReference type="SUPFAM" id="SSF56349">
    <property type="entry name" value="DNA breaking-rejoining enzymes"/>
    <property type="match status" value="1"/>
</dbReference>
<dbReference type="Proteomes" id="UP000680815">
    <property type="component" value="Unassembled WGS sequence"/>
</dbReference>
<reference evidence="8 9" key="1">
    <citation type="submission" date="2021-03" db="EMBL/GenBank/DDBJ databases">
        <authorList>
            <person name="So Y."/>
        </authorList>
    </citation>
    <scope>NUCLEOTIDE SEQUENCE [LARGE SCALE GENOMIC DNA]</scope>
    <source>
        <strain evidence="8 9">PWR1</strain>
    </source>
</reference>
<keyword evidence="4" id="KW-0233">DNA recombination</keyword>
<keyword evidence="3 5" id="KW-0238">DNA-binding</keyword>
<dbReference type="InterPro" id="IPR050808">
    <property type="entry name" value="Phage_Integrase"/>
</dbReference>
<dbReference type="InterPro" id="IPR002104">
    <property type="entry name" value="Integrase_catalytic"/>
</dbReference>
<dbReference type="PANTHER" id="PTHR30629:SF2">
    <property type="entry name" value="PROPHAGE INTEGRASE INTS-RELATED"/>
    <property type="match status" value="1"/>
</dbReference>
<gene>
    <name evidence="8" type="ORF">J5Y09_04085</name>
</gene>
<evidence type="ECO:0000259" key="6">
    <source>
        <dbReference type="PROSITE" id="PS51898"/>
    </source>
</evidence>
<dbReference type="Gene3D" id="3.30.160.390">
    <property type="entry name" value="Integrase, DNA-binding domain"/>
    <property type="match status" value="1"/>
</dbReference>
<evidence type="ECO:0000256" key="1">
    <source>
        <dbReference type="ARBA" id="ARBA00008857"/>
    </source>
</evidence>
<dbReference type="InterPro" id="IPR025166">
    <property type="entry name" value="Integrase_DNA_bind_dom"/>
</dbReference>
<dbReference type="InterPro" id="IPR013762">
    <property type="entry name" value="Integrase-like_cat_sf"/>
</dbReference>
<dbReference type="InterPro" id="IPR010998">
    <property type="entry name" value="Integrase_recombinase_N"/>
</dbReference>
<comment type="similarity">
    <text evidence="1">Belongs to the 'phage' integrase family.</text>
</comment>
<dbReference type="EMBL" id="JAGIYZ010000002">
    <property type="protein sequence ID" value="MBP0463080.1"/>
    <property type="molecule type" value="Genomic_DNA"/>
</dbReference>
<protein>
    <submittedName>
        <fullName evidence="8">Site-specific integrase</fullName>
    </submittedName>
</protein>
<evidence type="ECO:0000313" key="8">
    <source>
        <dbReference type="EMBL" id="MBP0463080.1"/>
    </source>
</evidence>
<proteinExistence type="inferred from homology"/>
<dbReference type="InterPro" id="IPR011010">
    <property type="entry name" value="DNA_brk_join_enz"/>
</dbReference>
<keyword evidence="9" id="KW-1185">Reference proteome</keyword>
<dbReference type="PANTHER" id="PTHR30629">
    <property type="entry name" value="PROPHAGE INTEGRASE"/>
    <property type="match status" value="1"/>
</dbReference>
<dbReference type="Gene3D" id="1.10.443.10">
    <property type="entry name" value="Intergrase catalytic core"/>
    <property type="match status" value="1"/>
</dbReference>
<sequence length="440" mass="48333">MKVTREGPVRITRTTIEAAWARRAKDQRLVIGDAECRGLALVVNPSTMAWVYSYKPRGTDPATGKRFASKSVTIGNPETHSPPDARTQAEALKGATKAGRDPAAEKRAKIAEDAVKRAGTLERLLEEYGEDLPSRPKMRGTGLITAAHAAAELTHAKAAVAAMRAEKKPARDMAPEDLRTFLRAAAKSPGVARARFGALSRFFDWLLEEGHIAVNPCDAIPKSRRPRPPAPRKGLLRPDQLAVLWHAAGRAEELQTVHRDLFRFLIAIPARRNEAAGMDWKHVDLTQGVWTQPGRLTKNGDPHRLSLHPLAMDILRQRFEAAKKPKTGLVFPAPRSGKPITTWRDMKAEIVKAAELDGWTIHDFRRSFATFLGEIGKSEAVVDAILNHRQAATRGGVLGVYQWSKRWPEQAAAMEAWGAALQAAVKGEQPGGDVVPLRRA</sequence>
<dbReference type="Pfam" id="PF00589">
    <property type="entry name" value="Phage_integrase"/>
    <property type="match status" value="1"/>
</dbReference>
<feature type="domain" description="Tyr recombinase" evidence="6">
    <location>
        <begin position="231"/>
        <end position="415"/>
    </location>
</feature>
<comment type="caution">
    <text evidence="8">The sequence shown here is derived from an EMBL/GenBank/DDBJ whole genome shotgun (WGS) entry which is preliminary data.</text>
</comment>